<comment type="caution">
    <text evidence="2">The sequence shown here is derived from an EMBL/GenBank/DDBJ whole genome shotgun (WGS) entry which is preliminary data.</text>
</comment>
<dbReference type="InterPro" id="IPR013901">
    <property type="entry name" value="Anthrone_oxy"/>
</dbReference>
<evidence type="ECO:0000313" key="3">
    <source>
        <dbReference type="Proteomes" id="UP000466345"/>
    </source>
</evidence>
<keyword evidence="1" id="KW-1133">Transmembrane helix</keyword>
<dbReference type="AlphaFoldDB" id="A0A7K0CDU3"/>
<protein>
    <recommendedName>
        <fullName evidence="4">DUF1772 domain-containing protein</fullName>
    </recommendedName>
</protein>
<dbReference type="RefSeq" id="WP_323377320.1">
    <property type="nucleotide sequence ID" value="NZ_WEGJ01000004.1"/>
</dbReference>
<reference evidence="2 3" key="1">
    <citation type="submission" date="2019-10" db="EMBL/GenBank/DDBJ databases">
        <title>Streptomyces smaragdinus sp. nov. and Streptomyces fabii sp. nov., isolated from the gut of fungus growing-termite Macrotermes natalensis.</title>
        <authorList>
            <person name="Schwitalla J."/>
            <person name="Benndorf R."/>
            <person name="Martin K."/>
            <person name="De Beer W."/>
            <person name="Kaster A.-K."/>
            <person name="Vollmers J."/>
            <person name="Poulsen M."/>
            <person name="Beemelmanns C."/>
        </authorList>
    </citation>
    <scope>NUCLEOTIDE SEQUENCE [LARGE SCALE GENOMIC DNA]</scope>
    <source>
        <strain evidence="2 3">RB5</strain>
    </source>
</reference>
<dbReference type="EMBL" id="WEGJ01000004">
    <property type="protein sequence ID" value="MQY11635.1"/>
    <property type="molecule type" value="Genomic_DNA"/>
</dbReference>
<evidence type="ECO:0000313" key="2">
    <source>
        <dbReference type="EMBL" id="MQY11635.1"/>
    </source>
</evidence>
<accession>A0A7K0CDU3</accession>
<keyword evidence="1" id="KW-0812">Transmembrane</keyword>
<gene>
    <name evidence="2" type="ORF">SRB5_17540</name>
</gene>
<feature type="transmembrane region" description="Helical" evidence="1">
    <location>
        <begin position="7"/>
        <end position="32"/>
    </location>
</feature>
<feature type="transmembrane region" description="Helical" evidence="1">
    <location>
        <begin position="135"/>
        <end position="152"/>
    </location>
</feature>
<dbReference type="Pfam" id="PF08592">
    <property type="entry name" value="Anthrone_oxy"/>
    <property type="match status" value="1"/>
</dbReference>
<evidence type="ECO:0008006" key="4">
    <source>
        <dbReference type="Google" id="ProtNLM"/>
    </source>
</evidence>
<feature type="transmembrane region" description="Helical" evidence="1">
    <location>
        <begin position="79"/>
        <end position="97"/>
    </location>
</feature>
<proteinExistence type="predicted"/>
<dbReference type="Proteomes" id="UP000466345">
    <property type="component" value="Unassembled WGS sequence"/>
</dbReference>
<feature type="transmembrane region" description="Helical" evidence="1">
    <location>
        <begin position="52"/>
        <end position="72"/>
    </location>
</feature>
<organism evidence="2 3">
    <name type="scientific">Streptomyces smaragdinus</name>
    <dbReference type="NCBI Taxonomy" id="2585196"/>
    <lineage>
        <taxon>Bacteria</taxon>
        <taxon>Bacillati</taxon>
        <taxon>Actinomycetota</taxon>
        <taxon>Actinomycetes</taxon>
        <taxon>Kitasatosporales</taxon>
        <taxon>Streptomycetaceae</taxon>
        <taxon>Streptomyces</taxon>
    </lineage>
</organism>
<sequence length="153" mass="16364">MIEVVAPVVLLVNGLAAGVLLGTLLGGFPLLASLPDDRYVHAHAFFATRYDPAMPLCLLATLAGDVWLGLLADDPAARTLFWAGAVLAAVTVTISLTQNVPVNKWVQTLDPDNLPENFAAVDPRWRWGAWNQRRGAITVLTLLLNCAGVALLL</sequence>
<evidence type="ECO:0000256" key="1">
    <source>
        <dbReference type="SAM" id="Phobius"/>
    </source>
</evidence>
<keyword evidence="3" id="KW-1185">Reference proteome</keyword>
<name>A0A7K0CDU3_9ACTN</name>
<keyword evidence="1" id="KW-0472">Membrane</keyword>